<dbReference type="AlphaFoldDB" id="A0A8E7B0M1"/>
<dbReference type="EMBL" id="CP075546">
    <property type="protein sequence ID" value="QVV88689.1"/>
    <property type="molecule type" value="Genomic_DNA"/>
</dbReference>
<evidence type="ECO:0000256" key="4">
    <source>
        <dbReference type="ARBA" id="ARBA00022679"/>
    </source>
</evidence>
<comment type="cofactor">
    <cofactor evidence="1 7">
        <name>pyridoxal 5'-phosphate</name>
        <dbReference type="ChEBI" id="CHEBI:597326"/>
    </cofactor>
</comment>
<keyword evidence="10" id="KW-1185">Reference proteome</keyword>
<accession>A0A8E7B0M1</accession>
<reference evidence="9 10" key="1">
    <citation type="submission" date="2021-05" db="EMBL/GenBank/DDBJ databases">
        <title>A novel Methanospirillum isolate from a pyrite-forming mixed culture.</title>
        <authorList>
            <person name="Bunk B."/>
            <person name="Sproer C."/>
            <person name="Spring S."/>
            <person name="Pester M."/>
        </authorList>
    </citation>
    <scope>NUCLEOTIDE SEQUENCE [LARGE SCALE GENOMIC DNA]</scope>
    <source>
        <strain evidence="9 10">J.3.6.1-F.2.7.3</strain>
    </source>
</reference>
<dbReference type="EC" id="2.8.1.7" evidence="3"/>
<protein>
    <recommendedName>
        <fullName evidence="3">cysteine desulfurase</fullName>
        <ecNumber evidence="3">2.8.1.7</ecNumber>
    </recommendedName>
</protein>
<dbReference type="KEGG" id="mrtj:KHC33_15435"/>
<evidence type="ECO:0000256" key="7">
    <source>
        <dbReference type="RuleBase" id="RU004504"/>
    </source>
</evidence>
<dbReference type="SUPFAM" id="SSF53383">
    <property type="entry name" value="PLP-dependent transferases"/>
    <property type="match status" value="1"/>
</dbReference>
<dbReference type="PROSITE" id="PS00595">
    <property type="entry name" value="AA_TRANSFER_CLASS_5"/>
    <property type="match status" value="1"/>
</dbReference>
<organism evidence="9 10">
    <name type="scientific">Methanospirillum purgamenti</name>
    <dbReference type="NCBI Taxonomy" id="2834276"/>
    <lineage>
        <taxon>Archaea</taxon>
        <taxon>Methanobacteriati</taxon>
        <taxon>Methanobacteriota</taxon>
        <taxon>Stenosarchaea group</taxon>
        <taxon>Methanomicrobia</taxon>
        <taxon>Methanomicrobiales</taxon>
        <taxon>Methanospirillaceae</taxon>
        <taxon>Methanospirillum</taxon>
    </lineage>
</organism>
<dbReference type="InterPro" id="IPR015422">
    <property type="entry name" value="PyrdxlP-dep_Trfase_small"/>
</dbReference>
<proteinExistence type="inferred from homology"/>
<keyword evidence="4" id="KW-0808">Transferase</keyword>
<dbReference type="GeneID" id="65098605"/>
<evidence type="ECO:0000256" key="1">
    <source>
        <dbReference type="ARBA" id="ARBA00001933"/>
    </source>
</evidence>
<dbReference type="InterPro" id="IPR010970">
    <property type="entry name" value="Cys_dSase_SufS"/>
</dbReference>
<dbReference type="GO" id="GO:0006534">
    <property type="term" value="P:cysteine metabolic process"/>
    <property type="evidence" value="ECO:0007669"/>
    <property type="project" value="InterPro"/>
</dbReference>
<evidence type="ECO:0000259" key="8">
    <source>
        <dbReference type="Pfam" id="PF00266"/>
    </source>
</evidence>
<dbReference type="PANTHER" id="PTHR43586:SF8">
    <property type="entry name" value="CYSTEINE DESULFURASE 1, CHLOROPLASTIC"/>
    <property type="match status" value="1"/>
</dbReference>
<dbReference type="InterPro" id="IPR015424">
    <property type="entry name" value="PyrdxlP-dep_Trfase"/>
</dbReference>
<dbReference type="InterPro" id="IPR015421">
    <property type="entry name" value="PyrdxlP-dep_Trfase_major"/>
</dbReference>
<evidence type="ECO:0000256" key="3">
    <source>
        <dbReference type="ARBA" id="ARBA00012239"/>
    </source>
</evidence>
<comment type="similarity">
    <text evidence="2">Belongs to the class-V pyridoxal-phosphate-dependent aminotransferase family. Csd subfamily.</text>
</comment>
<gene>
    <name evidence="9" type="ORF">KHC33_15435</name>
</gene>
<evidence type="ECO:0000256" key="6">
    <source>
        <dbReference type="ARBA" id="ARBA00050776"/>
    </source>
</evidence>
<name>A0A8E7B0M1_9EURY</name>
<feature type="domain" description="Aminotransferase class V" evidence="8">
    <location>
        <begin position="17"/>
        <end position="382"/>
    </location>
</feature>
<evidence type="ECO:0000313" key="9">
    <source>
        <dbReference type="EMBL" id="QVV88689.1"/>
    </source>
</evidence>
<dbReference type="Proteomes" id="UP000680656">
    <property type="component" value="Chromosome"/>
</dbReference>
<evidence type="ECO:0000256" key="2">
    <source>
        <dbReference type="ARBA" id="ARBA00010447"/>
    </source>
</evidence>
<comment type="catalytic activity">
    <reaction evidence="6">
        <text>(sulfur carrier)-H + L-cysteine = (sulfur carrier)-SH + L-alanine</text>
        <dbReference type="Rhea" id="RHEA:43892"/>
        <dbReference type="Rhea" id="RHEA-COMP:14737"/>
        <dbReference type="Rhea" id="RHEA-COMP:14739"/>
        <dbReference type="ChEBI" id="CHEBI:29917"/>
        <dbReference type="ChEBI" id="CHEBI:35235"/>
        <dbReference type="ChEBI" id="CHEBI:57972"/>
        <dbReference type="ChEBI" id="CHEBI:64428"/>
        <dbReference type="EC" id="2.8.1.7"/>
    </reaction>
</comment>
<keyword evidence="5" id="KW-0663">Pyridoxal phosphate</keyword>
<sequence length="393" mass="43715">MKIQTIRDDVPLVRDLIYFDNASTSLMPVSVLQVMDEYETSSRSNVGRGVHRLSQVSSQLYWDAHEKVKAFIGGTDGVCIFGKNCTEGINQVAYGLRLRPGDHVITTVLEHHSNILPWMHLRKQGITVDFVMPDAEGYLHPESFSELIQKETRLITFTHVSNTLGTIQPAQEICSLAHDHTIKTLLDGAQSIPHLPIDVSEIGCDYLAFSGHKLLGPTGTGVLWMKEPDLDPFILGGGSIKSVTTSEYTLEDGYMKYEAGTPHITGAVGLREAIRILTQVGMRSIHEHELSLTRDMICGLLQIPGVTLYGPKGTDSRLGVVSFTIEGQHPHESAHLLDDHYDIMVRSGHHCCMPLMEHYEIPEGTVRASLYLYNTREEVRKFLEAVTEISEGI</sequence>
<dbReference type="PANTHER" id="PTHR43586">
    <property type="entry name" value="CYSTEINE DESULFURASE"/>
    <property type="match status" value="1"/>
</dbReference>
<dbReference type="RefSeq" id="WP_214419494.1">
    <property type="nucleotide sequence ID" value="NZ_CP075546.1"/>
</dbReference>
<evidence type="ECO:0000256" key="5">
    <source>
        <dbReference type="ARBA" id="ARBA00022898"/>
    </source>
</evidence>
<dbReference type="Gene3D" id="3.40.640.10">
    <property type="entry name" value="Type I PLP-dependent aspartate aminotransferase-like (Major domain)"/>
    <property type="match status" value="1"/>
</dbReference>
<dbReference type="InterPro" id="IPR000192">
    <property type="entry name" value="Aminotrans_V_dom"/>
</dbReference>
<dbReference type="Pfam" id="PF00266">
    <property type="entry name" value="Aminotran_5"/>
    <property type="match status" value="1"/>
</dbReference>
<dbReference type="GO" id="GO:0030170">
    <property type="term" value="F:pyridoxal phosphate binding"/>
    <property type="evidence" value="ECO:0007669"/>
    <property type="project" value="InterPro"/>
</dbReference>
<dbReference type="InterPro" id="IPR020578">
    <property type="entry name" value="Aminotrans_V_PyrdxlP_BS"/>
</dbReference>
<dbReference type="Gene3D" id="3.90.1150.10">
    <property type="entry name" value="Aspartate Aminotransferase, domain 1"/>
    <property type="match status" value="1"/>
</dbReference>
<dbReference type="CDD" id="cd06453">
    <property type="entry name" value="SufS_like"/>
    <property type="match status" value="1"/>
</dbReference>
<evidence type="ECO:0000313" key="10">
    <source>
        <dbReference type="Proteomes" id="UP000680656"/>
    </source>
</evidence>
<dbReference type="GO" id="GO:0031071">
    <property type="term" value="F:cysteine desulfurase activity"/>
    <property type="evidence" value="ECO:0007669"/>
    <property type="project" value="UniProtKB-EC"/>
</dbReference>